<keyword evidence="2 4" id="KW-0238">DNA-binding</keyword>
<dbReference type="InterPro" id="IPR050109">
    <property type="entry name" value="HTH-type_TetR-like_transc_reg"/>
</dbReference>
<dbReference type="InterPro" id="IPR009057">
    <property type="entry name" value="Homeodomain-like_sf"/>
</dbReference>
<dbReference type="Gene3D" id="1.10.357.10">
    <property type="entry name" value="Tetracycline Repressor, domain 2"/>
    <property type="match status" value="1"/>
</dbReference>
<evidence type="ECO:0000256" key="3">
    <source>
        <dbReference type="ARBA" id="ARBA00023163"/>
    </source>
</evidence>
<feature type="DNA-binding region" description="H-T-H motif" evidence="4">
    <location>
        <begin position="41"/>
        <end position="60"/>
    </location>
</feature>
<dbReference type="InterPro" id="IPR023772">
    <property type="entry name" value="DNA-bd_HTH_TetR-type_CS"/>
</dbReference>
<dbReference type="RefSeq" id="WP_344715421.1">
    <property type="nucleotide sequence ID" value="NZ_BAAAWH010000001.1"/>
</dbReference>
<accession>A0ABV5T207</accession>
<reference evidence="6 7" key="1">
    <citation type="submission" date="2024-09" db="EMBL/GenBank/DDBJ databases">
        <authorList>
            <person name="Sun Q."/>
            <person name="Mori K."/>
        </authorList>
    </citation>
    <scope>NUCLEOTIDE SEQUENCE [LARGE SCALE GENOMIC DNA]</scope>
    <source>
        <strain evidence="6 7">JCM 1342</strain>
    </source>
</reference>
<dbReference type="PRINTS" id="PR00455">
    <property type="entry name" value="HTHTETR"/>
</dbReference>
<dbReference type="PANTHER" id="PTHR30055:SF234">
    <property type="entry name" value="HTH-TYPE TRANSCRIPTIONAL REGULATOR BETI"/>
    <property type="match status" value="1"/>
</dbReference>
<sequence length="202" mass="21996">MVAPVKTPRSSYRQEQAEATKLRIADAAQSLFAAQGYGATSMDAIARAAGVANRTVYAAVGAKRHILTLICERWLERARAIPLADAVLEEPDPVARLRGAASWITALYATDFDVALILDSALDEDPETRELLRAKLRGRNRIMNRFIASVEPELSLSPADAKAIYRALAATGVYGGLVVESGWSPDRFERWLADTLVSQLLA</sequence>
<evidence type="ECO:0000259" key="5">
    <source>
        <dbReference type="PROSITE" id="PS50977"/>
    </source>
</evidence>
<dbReference type="Pfam" id="PF00440">
    <property type="entry name" value="TetR_N"/>
    <property type="match status" value="1"/>
</dbReference>
<dbReference type="Proteomes" id="UP001589611">
    <property type="component" value="Unassembled WGS sequence"/>
</dbReference>
<gene>
    <name evidence="6" type="ORF">ACFFPJ_12630</name>
</gene>
<keyword evidence="3" id="KW-0804">Transcription</keyword>
<organism evidence="6 7">
    <name type="scientific">Microbacterium terregens</name>
    <dbReference type="NCBI Taxonomy" id="69363"/>
    <lineage>
        <taxon>Bacteria</taxon>
        <taxon>Bacillati</taxon>
        <taxon>Actinomycetota</taxon>
        <taxon>Actinomycetes</taxon>
        <taxon>Micrococcales</taxon>
        <taxon>Microbacteriaceae</taxon>
        <taxon>Microbacterium</taxon>
    </lineage>
</organism>
<keyword evidence="7" id="KW-1185">Reference proteome</keyword>
<protein>
    <submittedName>
        <fullName evidence="6">TetR/AcrR family transcriptional regulator</fullName>
    </submittedName>
</protein>
<proteinExistence type="predicted"/>
<evidence type="ECO:0000256" key="2">
    <source>
        <dbReference type="ARBA" id="ARBA00023125"/>
    </source>
</evidence>
<comment type="caution">
    <text evidence="6">The sequence shown here is derived from an EMBL/GenBank/DDBJ whole genome shotgun (WGS) entry which is preliminary data.</text>
</comment>
<keyword evidence="1" id="KW-0805">Transcription regulation</keyword>
<dbReference type="PROSITE" id="PS01081">
    <property type="entry name" value="HTH_TETR_1"/>
    <property type="match status" value="1"/>
</dbReference>
<dbReference type="EMBL" id="JBHMBE010000004">
    <property type="protein sequence ID" value="MFB9646639.1"/>
    <property type="molecule type" value="Genomic_DNA"/>
</dbReference>
<evidence type="ECO:0000256" key="4">
    <source>
        <dbReference type="PROSITE-ProRule" id="PRU00335"/>
    </source>
</evidence>
<evidence type="ECO:0000313" key="6">
    <source>
        <dbReference type="EMBL" id="MFB9646639.1"/>
    </source>
</evidence>
<dbReference type="SUPFAM" id="SSF46689">
    <property type="entry name" value="Homeodomain-like"/>
    <property type="match status" value="1"/>
</dbReference>
<evidence type="ECO:0000256" key="1">
    <source>
        <dbReference type="ARBA" id="ARBA00023015"/>
    </source>
</evidence>
<evidence type="ECO:0000313" key="7">
    <source>
        <dbReference type="Proteomes" id="UP001589611"/>
    </source>
</evidence>
<dbReference type="PROSITE" id="PS50977">
    <property type="entry name" value="HTH_TETR_2"/>
    <property type="match status" value="1"/>
</dbReference>
<dbReference type="PANTHER" id="PTHR30055">
    <property type="entry name" value="HTH-TYPE TRANSCRIPTIONAL REGULATOR RUTR"/>
    <property type="match status" value="1"/>
</dbReference>
<feature type="domain" description="HTH tetR-type" evidence="5">
    <location>
        <begin position="18"/>
        <end position="78"/>
    </location>
</feature>
<name>A0ABV5T207_9MICO</name>
<dbReference type="InterPro" id="IPR001647">
    <property type="entry name" value="HTH_TetR"/>
</dbReference>